<feature type="domain" description="FAD/NAD(P)-binding" evidence="5">
    <location>
        <begin position="7"/>
        <end position="304"/>
    </location>
</feature>
<dbReference type="InterPro" id="IPR050446">
    <property type="entry name" value="FAD-oxidoreductase/Apoptosis"/>
</dbReference>
<evidence type="ECO:0000313" key="8">
    <source>
        <dbReference type="EMBL" id="QCN88894.1"/>
    </source>
</evidence>
<dbReference type="OrthoDB" id="1145at2"/>
<dbReference type="KEGG" id="sgd:ELQ87_08100"/>
<evidence type="ECO:0000313" key="9">
    <source>
        <dbReference type="Proteomes" id="UP000271291"/>
    </source>
</evidence>
<organism evidence="7 9">
    <name type="scientific">Streptomyces griseoviridis</name>
    <dbReference type="NCBI Taxonomy" id="45398"/>
    <lineage>
        <taxon>Bacteria</taxon>
        <taxon>Bacillati</taxon>
        <taxon>Actinomycetota</taxon>
        <taxon>Actinomycetes</taxon>
        <taxon>Kitasatosporales</taxon>
        <taxon>Streptomycetaceae</taxon>
        <taxon>Streptomyces</taxon>
    </lineage>
</organism>
<dbReference type="PRINTS" id="PR00411">
    <property type="entry name" value="PNDRDTASEI"/>
</dbReference>
<evidence type="ECO:0000256" key="1">
    <source>
        <dbReference type="ARBA" id="ARBA00001974"/>
    </source>
</evidence>
<keyword evidence="10" id="KW-1185">Reference proteome</keyword>
<dbReference type="Proteomes" id="UP000271291">
    <property type="component" value="Chromosome"/>
</dbReference>
<dbReference type="PANTHER" id="PTHR43557">
    <property type="entry name" value="APOPTOSIS-INDUCING FACTOR 1"/>
    <property type="match status" value="1"/>
</dbReference>
<dbReference type="EMBL" id="CP029078">
    <property type="protein sequence ID" value="QCN88894.1"/>
    <property type="molecule type" value="Genomic_DNA"/>
</dbReference>
<dbReference type="EMBL" id="CP034687">
    <property type="protein sequence ID" value="AZS84247.1"/>
    <property type="molecule type" value="Genomic_DNA"/>
</dbReference>
<dbReference type="PANTHER" id="PTHR43557:SF2">
    <property type="entry name" value="RIESKE DOMAIN-CONTAINING PROTEIN-RELATED"/>
    <property type="match status" value="1"/>
</dbReference>
<protein>
    <submittedName>
        <fullName evidence="7">Pyridine nucleotide-disulfide oxidoreductase</fullName>
    </submittedName>
</protein>
<reference evidence="8 10" key="1">
    <citation type="submission" date="2018-04" db="EMBL/GenBank/DDBJ databases">
        <title>Complete genome sequences of Streptomyces griseoviridis K61 and characterization of antagonistic properties of biological control agents.</title>
        <authorList>
            <person name="Mariita R.M."/>
            <person name="Sello J.K."/>
        </authorList>
    </citation>
    <scope>NUCLEOTIDE SEQUENCE [LARGE SCALE GENOMIC DNA]</scope>
    <source>
        <strain evidence="8 10">K61</strain>
    </source>
</reference>
<dbReference type="AlphaFoldDB" id="A0A3Q9KMJ6"/>
<dbReference type="PRINTS" id="PR00368">
    <property type="entry name" value="FADPNR"/>
</dbReference>
<proteinExistence type="predicted"/>
<comment type="cofactor">
    <cofactor evidence="1">
        <name>FAD</name>
        <dbReference type="ChEBI" id="CHEBI:57692"/>
    </cofactor>
</comment>
<evidence type="ECO:0000313" key="10">
    <source>
        <dbReference type="Proteomes" id="UP000501753"/>
    </source>
</evidence>
<keyword evidence="3" id="KW-0274">FAD</keyword>
<dbReference type="RefSeq" id="WP_127177154.1">
    <property type="nucleotide sequence ID" value="NZ_CP029078.1"/>
</dbReference>
<gene>
    <name evidence="8" type="ORF">DDJ31_31245</name>
    <name evidence="7" type="ORF">ELQ87_08100</name>
</gene>
<dbReference type="InterPro" id="IPR036188">
    <property type="entry name" value="FAD/NAD-bd_sf"/>
</dbReference>
<keyword evidence="4" id="KW-0560">Oxidoreductase</keyword>
<dbReference type="InterPro" id="IPR023753">
    <property type="entry name" value="FAD/NAD-binding_dom"/>
</dbReference>
<dbReference type="InterPro" id="IPR016156">
    <property type="entry name" value="FAD/NAD-linked_Rdtase_dimer_sf"/>
</dbReference>
<evidence type="ECO:0000313" key="7">
    <source>
        <dbReference type="EMBL" id="AZS84247.1"/>
    </source>
</evidence>
<dbReference type="InterPro" id="IPR028202">
    <property type="entry name" value="Reductase_C"/>
</dbReference>
<dbReference type="Gene3D" id="3.30.390.30">
    <property type="match status" value="1"/>
</dbReference>
<evidence type="ECO:0000259" key="6">
    <source>
        <dbReference type="Pfam" id="PF14759"/>
    </source>
</evidence>
<evidence type="ECO:0000259" key="5">
    <source>
        <dbReference type="Pfam" id="PF07992"/>
    </source>
</evidence>
<dbReference type="Gene3D" id="3.50.50.60">
    <property type="entry name" value="FAD/NAD(P)-binding domain"/>
    <property type="match status" value="2"/>
</dbReference>
<dbReference type="SUPFAM" id="SSF55424">
    <property type="entry name" value="FAD/NAD-linked reductases, dimerisation (C-terminal) domain"/>
    <property type="match status" value="1"/>
</dbReference>
<dbReference type="GO" id="GO:0005737">
    <property type="term" value="C:cytoplasm"/>
    <property type="evidence" value="ECO:0007669"/>
    <property type="project" value="TreeGrafter"/>
</dbReference>
<feature type="domain" description="Reductase C-terminal" evidence="6">
    <location>
        <begin position="323"/>
        <end position="406"/>
    </location>
</feature>
<dbReference type="Proteomes" id="UP000501753">
    <property type="component" value="Chromosome"/>
</dbReference>
<evidence type="ECO:0000256" key="3">
    <source>
        <dbReference type="ARBA" id="ARBA00022827"/>
    </source>
</evidence>
<dbReference type="Pfam" id="PF14759">
    <property type="entry name" value="Reductase_C"/>
    <property type="match status" value="1"/>
</dbReference>
<evidence type="ECO:0000256" key="2">
    <source>
        <dbReference type="ARBA" id="ARBA00022630"/>
    </source>
</evidence>
<keyword evidence="2" id="KW-0285">Flavoprotein</keyword>
<accession>A0A3Q9KMJ6</accession>
<dbReference type="Pfam" id="PF07992">
    <property type="entry name" value="Pyr_redox_2"/>
    <property type="match status" value="1"/>
</dbReference>
<sequence>MRDTGPVVVVGAGHAALETAAALRAAGHSRPVILVGAESEPPYARPPLSKGYLTGRVGTEELWLRPEGFFARQDVTAVLGDPVVEIDRDSDRVRLASGGRIAYGTLVLATGARPRRLSVPGADLDGVFALRSLRDARELRRALGAGGDVLVVGGGFIGLEVASAARGLGLRVTVVEAGPRLMGRAVTGTLSAHLAELHRAEGTRVLLDRELVALRGERGRVRVAELNDGTRLAADVVVVGIGVLPNTGLAAQAGLTTGNGVVVDRWLRTGDRNVYAIGDCARFPTPHAARPVRLESVQNATEQAACVAAALTGTRRPYTAVPWFWTEQCGVRVQMAGLTGQHDREVVAGSPAEGRFTVFCFRAGRLVGAESVNRSADHLITRRLLAAGGAGPAPDDVARPGFDLRRHLSPSA</sequence>
<evidence type="ECO:0000256" key="4">
    <source>
        <dbReference type="ARBA" id="ARBA00023002"/>
    </source>
</evidence>
<dbReference type="GO" id="GO:0016651">
    <property type="term" value="F:oxidoreductase activity, acting on NAD(P)H"/>
    <property type="evidence" value="ECO:0007669"/>
    <property type="project" value="TreeGrafter"/>
</dbReference>
<reference evidence="7 9" key="2">
    <citation type="submission" date="2018-12" db="EMBL/GenBank/DDBJ databases">
        <title>Streptomyces griseoviridis F1-27 complete genome.</title>
        <authorList>
            <person name="Mariita R.M."/>
            <person name="Sello J.K."/>
        </authorList>
    </citation>
    <scope>NUCLEOTIDE SEQUENCE [LARGE SCALE GENOMIC DNA]</scope>
    <source>
        <strain evidence="7 9">F1-27</strain>
    </source>
</reference>
<name>A0A3Q9KMJ6_STRGD</name>
<dbReference type="SUPFAM" id="SSF51905">
    <property type="entry name" value="FAD/NAD(P)-binding domain"/>
    <property type="match status" value="2"/>
</dbReference>